<name>Q98QN0_MYCPU</name>
<feature type="compositionally biased region" description="Low complexity" evidence="1">
    <location>
        <begin position="70"/>
        <end position="82"/>
    </location>
</feature>
<evidence type="ECO:0000256" key="2">
    <source>
        <dbReference type="SAM" id="Phobius"/>
    </source>
</evidence>
<feature type="region of interest" description="Disordered" evidence="1">
    <location>
        <begin position="64"/>
        <end position="90"/>
    </location>
</feature>
<accession>Q98QN0</accession>
<dbReference type="AlphaFoldDB" id="Q98QN0"/>
<dbReference type="EMBL" id="AL445564">
    <property type="protein sequence ID" value="CAC13504.1"/>
    <property type="molecule type" value="Genomic_DNA"/>
</dbReference>
<keyword evidence="4" id="KW-1185">Reference proteome</keyword>
<dbReference type="Proteomes" id="UP000000528">
    <property type="component" value="Chromosome"/>
</dbReference>
<protein>
    <submittedName>
        <fullName evidence="3">Uncharacterized protein</fullName>
    </submittedName>
</protein>
<dbReference type="STRING" id="272635.gene:17576922"/>
<keyword evidence="2" id="KW-0812">Transmembrane</keyword>
<feature type="transmembrane region" description="Helical" evidence="2">
    <location>
        <begin position="20"/>
        <end position="40"/>
    </location>
</feature>
<dbReference type="PIR" id="C90553">
    <property type="entry name" value="C90553"/>
</dbReference>
<evidence type="ECO:0000313" key="4">
    <source>
        <dbReference type="Proteomes" id="UP000000528"/>
    </source>
</evidence>
<gene>
    <name evidence="3" type="ordered locus">MYPU_3310</name>
</gene>
<evidence type="ECO:0000256" key="1">
    <source>
        <dbReference type="SAM" id="MobiDB-lite"/>
    </source>
</evidence>
<proteinExistence type="predicted"/>
<dbReference type="KEGG" id="mpu:MYPU_3310"/>
<dbReference type="HOGENOM" id="CLU_2437677_0_0_14"/>
<evidence type="ECO:0000313" key="3">
    <source>
        <dbReference type="EMBL" id="CAC13504.1"/>
    </source>
</evidence>
<reference evidence="3 4" key="1">
    <citation type="journal article" date="2001" name="Nucleic Acids Res.">
        <title>The complete genome sequence of the murine respiratory pathogen Mycoplasma pulmonis.</title>
        <authorList>
            <person name="Chambaud I."/>
            <person name="Heilig R."/>
            <person name="Ferris S."/>
            <person name="Barbe V."/>
            <person name="Samson D."/>
            <person name="Galisson F."/>
            <person name="Moszer I."/>
            <person name="Dybvig K."/>
            <person name="Wroblewski H."/>
            <person name="Viari A."/>
            <person name="Rocha E.P.C."/>
            <person name="Blanchard A."/>
        </authorList>
    </citation>
    <scope>NUCLEOTIDE SEQUENCE [LARGE SCALE GENOMIC DNA]</scope>
    <source>
        <strain evidence="3 4">UAB CTIP</strain>
    </source>
</reference>
<sequence>METNGFVKMKAEEESNVYGGSVLVALGLIPGLVTAAVSLVQTIRSFTSTKGEVKSKDFSYKWDNERQNESSSASKKTTNSNTGIPVYFTY</sequence>
<keyword evidence="2" id="KW-0472">Membrane</keyword>
<dbReference type="BioCyc" id="MPUL272635:G1GT6-331-MONOMER"/>
<organism evidence="4">
    <name type="scientific">Mycoplasmopsis pulmonis (strain UAB CTIP)</name>
    <name type="common">Mycoplasma pulmonis</name>
    <dbReference type="NCBI Taxonomy" id="272635"/>
    <lineage>
        <taxon>Bacteria</taxon>
        <taxon>Bacillati</taxon>
        <taxon>Mycoplasmatota</taxon>
        <taxon>Mycoplasmoidales</taxon>
        <taxon>Metamycoplasmataceae</taxon>
        <taxon>Mycoplasmopsis</taxon>
    </lineage>
</organism>
<keyword evidence="2" id="KW-1133">Transmembrane helix</keyword>
<dbReference type="RefSeq" id="WP_010925135.1">
    <property type="nucleotide sequence ID" value="NC_002771.1"/>
</dbReference>